<dbReference type="STRING" id="1305675.BFG57_07655"/>
<dbReference type="GO" id="GO:0016020">
    <property type="term" value="C:membrane"/>
    <property type="evidence" value="ECO:0007669"/>
    <property type="project" value="TreeGrafter"/>
</dbReference>
<name>A0A1E5LKH2_9BACI</name>
<evidence type="ECO:0000259" key="1">
    <source>
        <dbReference type="Pfam" id="PF12146"/>
    </source>
</evidence>
<dbReference type="GO" id="GO:0047372">
    <property type="term" value="F:monoacylglycerol lipase activity"/>
    <property type="evidence" value="ECO:0007669"/>
    <property type="project" value="TreeGrafter"/>
</dbReference>
<accession>A0A1E5LKH2</accession>
<feature type="domain" description="Serine aminopeptidase S33" evidence="1">
    <location>
        <begin position="23"/>
        <end position="136"/>
    </location>
</feature>
<dbReference type="AlphaFoldDB" id="A0A1E5LKH2"/>
<dbReference type="Proteomes" id="UP000095209">
    <property type="component" value="Unassembled WGS sequence"/>
</dbReference>
<dbReference type="Gene3D" id="3.40.50.1820">
    <property type="entry name" value="alpha/beta hydrolase"/>
    <property type="match status" value="1"/>
</dbReference>
<proteinExistence type="predicted"/>
<reference evidence="2 3" key="1">
    <citation type="submission" date="2016-08" db="EMBL/GenBank/DDBJ databases">
        <title>Genome of Bacillus solimangrovi GH2-4.</title>
        <authorList>
            <person name="Lim S."/>
            <person name="Kim B.-C."/>
        </authorList>
    </citation>
    <scope>NUCLEOTIDE SEQUENCE [LARGE SCALE GENOMIC DNA]</scope>
    <source>
        <strain evidence="2 3">GH2-4</strain>
    </source>
</reference>
<dbReference type="EMBL" id="MJEH01000001">
    <property type="protein sequence ID" value="OEH94536.1"/>
    <property type="molecule type" value="Genomic_DNA"/>
</dbReference>
<sequence>MERVSFANSRNLRLIGNYYSSESNSIIIMCHGFRNDKSSNGRFDRFARTLNDQGYSVLAFDFSGCGESDDDSLSLYKFVDDLKAVIHFVKSMNYCKIALFGHSLGSRVCLEAFNKQHISTIVMTGAGTGPVAYNWYEHFSKAQMKELQETGYFTHYKEGCIRNKMVIERQMLLDFEQFEQQPLLSRITVPVLLIHGDDDDEEKMLSEISKSGLRWLPKGSQLRVIEGASHSFMGHLDIVEQLAVNWFAKHFPINNYET</sequence>
<evidence type="ECO:0000313" key="3">
    <source>
        <dbReference type="Proteomes" id="UP000095209"/>
    </source>
</evidence>
<dbReference type="InterPro" id="IPR029058">
    <property type="entry name" value="AB_hydrolase_fold"/>
</dbReference>
<organism evidence="2 3">
    <name type="scientific">Bacillus solimangrovi</name>
    <dbReference type="NCBI Taxonomy" id="1305675"/>
    <lineage>
        <taxon>Bacteria</taxon>
        <taxon>Bacillati</taxon>
        <taxon>Bacillota</taxon>
        <taxon>Bacilli</taxon>
        <taxon>Bacillales</taxon>
        <taxon>Bacillaceae</taxon>
        <taxon>Bacillus</taxon>
    </lineage>
</organism>
<dbReference type="RefSeq" id="WP_069715470.1">
    <property type="nucleotide sequence ID" value="NZ_MJEH01000001.1"/>
</dbReference>
<gene>
    <name evidence="2" type="ORF">BFG57_07655</name>
</gene>
<dbReference type="PANTHER" id="PTHR43798:SF5">
    <property type="entry name" value="MONOACYLGLYCEROL LIPASE ABHD6"/>
    <property type="match status" value="1"/>
</dbReference>
<dbReference type="Pfam" id="PF12146">
    <property type="entry name" value="Hydrolase_4"/>
    <property type="match status" value="1"/>
</dbReference>
<dbReference type="GO" id="GO:0046464">
    <property type="term" value="P:acylglycerol catabolic process"/>
    <property type="evidence" value="ECO:0007669"/>
    <property type="project" value="TreeGrafter"/>
</dbReference>
<dbReference type="PANTHER" id="PTHR43798">
    <property type="entry name" value="MONOACYLGLYCEROL LIPASE"/>
    <property type="match status" value="1"/>
</dbReference>
<dbReference type="InterPro" id="IPR050266">
    <property type="entry name" value="AB_hydrolase_sf"/>
</dbReference>
<protein>
    <recommendedName>
        <fullName evidence="1">Serine aminopeptidase S33 domain-containing protein</fullName>
    </recommendedName>
</protein>
<dbReference type="InterPro" id="IPR022742">
    <property type="entry name" value="Hydrolase_4"/>
</dbReference>
<keyword evidence="3" id="KW-1185">Reference proteome</keyword>
<dbReference type="SUPFAM" id="SSF53474">
    <property type="entry name" value="alpha/beta-Hydrolases"/>
    <property type="match status" value="1"/>
</dbReference>
<evidence type="ECO:0000313" key="2">
    <source>
        <dbReference type="EMBL" id="OEH94536.1"/>
    </source>
</evidence>
<comment type="caution">
    <text evidence="2">The sequence shown here is derived from an EMBL/GenBank/DDBJ whole genome shotgun (WGS) entry which is preliminary data.</text>
</comment>